<keyword evidence="4" id="KW-1185">Reference proteome</keyword>
<feature type="compositionally biased region" description="Basic and acidic residues" evidence="2">
    <location>
        <begin position="162"/>
        <end position="173"/>
    </location>
</feature>
<protein>
    <submittedName>
        <fullName evidence="3">Uncharacterized protein</fullName>
    </submittedName>
</protein>
<dbReference type="AlphaFoldDB" id="A0A9P6PUX4"/>
<feature type="compositionally biased region" description="Basic and acidic residues" evidence="2">
    <location>
        <begin position="180"/>
        <end position="189"/>
    </location>
</feature>
<evidence type="ECO:0000256" key="1">
    <source>
        <dbReference type="SAM" id="Coils"/>
    </source>
</evidence>
<comment type="caution">
    <text evidence="3">The sequence shown here is derived from an EMBL/GenBank/DDBJ whole genome shotgun (WGS) entry which is preliminary data.</text>
</comment>
<keyword evidence="1" id="KW-0175">Coiled coil</keyword>
<feature type="compositionally biased region" description="Acidic residues" evidence="2">
    <location>
        <begin position="201"/>
        <end position="212"/>
    </location>
</feature>
<dbReference type="Proteomes" id="UP000726737">
    <property type="component" value="Unassembled WGS sequence"/>
</dbReference>
<dbReference type="PANTHER" id="PTHR33246">
    <property type="entry name" value="CCHC-TYPE DOMAIN-CONTAINING PROTEIN"/>
    <property type="match status" value="1"/>
</dbReference>
<organism evidence="3 4">
    <name type="scientific">Mortierella polycephala</name>
    <dbReference type="NCBI Taxonomy" id="41804"/>
    <lineage>
        <taxon>Eukaryota</taxon>
        <taxon>Fungi</taxon>
        <taxon>Fungi incertae sedis</taxon>
        <taxon>Mucoromycota</taxon>
        <taxon>Mortierellomycotina</taxon>
        <taxon>Mortierellomycetes</taxon>
        <taxon>Mortierellales</taxon>
        <taxon>Mortierellaceae</taxon>
        <taxon>Mortierella</taxon>
    </lineage>
</organism>
<feature type="compositionally biased region" description="Polar residues" evidence="2">
    <location>
        <begin position="222"/>
        <end position="231"/>
    </location>
</feature>
<dbReference type="EMBL" id="JAAAJA010000456">
    <property type="protein sequence ID" value="KAG0253501.1"/>
    <property type="molecule type" value="Genomic_DNA"/>
</dbReference>
<proteinExistence type="predicted"/>
<evidence type="ECO:0000313" key="3">
    <source>
        <dbReference type="EMBL" id="KAG0253501.1"/>
    </source>
</evidence>
<dbReference type="PANTHER" id="PTHR33246:SF51">
    <property type="entry name" value="MYB_SANT-LIKE DOMAIN-CONTAINING PROTEIN"/>
    <property type="match status" value="1"/>
</dbReference>
<sequence length="369" mass="41999">MHSIYSKEQPSRGHLTKSDVDCIVSWLESPTNFASIYGAPGRTSIGKPLRNATRGYEELARKLNTKSKGRLTLSPKAVRERFNRCKANYVKVKAESETTGFGISDTDRKKDINTIRQKLESMCPCYERMDALFGHRPNVKPEATYNEVTIAKNEASEAVEDVPPKDHEQRVIDEEATVITEHDRIDYYHDPSTGDNKNNDNNDDGDNDDDFGADAANVDTIPRSSTAISDVSQRRRGLSAQLSSTTSYKRSRARDQRKTPPKLSTGPSQSAVKNAPWSALNEATNLKAEVVVEAEEKKLELERERCEREAEKFQWMKDRENEWLELEKQKWEKEIQLRRLELVSTIVKQGGTPQDLEAYLSVLEKFEKQ</sequence>
<name>A0A9P6PUX4_9FUNG</name>
<feature type="coiled-coil region" evidence="1">
    <location>
        <begin position="289"/>
        <end position="316"/>
    </location>
</feature>
<evidence type="ECO:0000256" key="2">
    <source>
        <dbReference type="SAM" id="MobiDB-lite"/>
    </source>
</evidence>
<accession>A0A9P6PUX4</accession>
<feature type="region of interest" description="Disordered" evidence="2">
    <location>
        <begin position="154"/>
        <end position="275"/>
    </location>
</feature>
<reference evidence="3" key="1">
    <citation type="journal article" date="2020" name="Fungal Divers.">
        <title>Resolving the Mortierellaceae phylogeny through synthesis of multi-gene phylogenetics and phylogenomics.</title>
        <authorList>
            <person name="Vandepol N."/>
            <person name="Liber J."/>
            <person name="Desiro A."/>
            <person name="Na H."/>
            <person name="Kennedy M."/>
            <person name="Barry K."/>
            <person name="Grigoriev I.V."/>
            <person name="Miller A.N."/>
            <person name="O'Donnell K."/>
            <person name="Stajich J.E."/>
            <person name="Bonito G."/>
        </authorList>
    </citation>
    <scope>NUCLEOTIDE SEQUENCE</scope>
    <source>
        <strain evidence="3">KOD948</strain>
    </source>
</reference>
<dbReference type="OrthoDB" id="2414509at2759"/>
<gene>
    <name evidence="3" type="ORF">BG011_006342</name>
</gene>
<evidence type="ECO:0000313" key="4">
    <source>
        <dbReference type="Proteomes" id="UP000726737"/>
    </source>
</evidence>